<evidence type="ECO:0000313" key="6">
    <source>
        <dbReference type="EMBL" id="GAG02071.1"/>
    </source>
</evidence>
<dbReference type="Gene3D" id="3.40.50.150">
    <property type="entry name" value="Vaccinia Virus protein VP39"/>
    <property type="match status" value="1"/>
</dbReference>
<dbReference type="InterPro" id="IPR001077">
    <property type="entry name" value="COMT_C"/>
</dbReference>
<dbReference type="Pfam" id="PF00891">
    <property type="entry name" value="Methyltransf_2"/>
    <property type="match status" value="1"/>
</dbReference>
<comment type="caution">
    <text evidence="6">The sequence shown here is derived from an EMBL/GenBank/DDBJ whole genome shotgun (WGS) entry which is preliminary data.</text>
</comment>
<feature type="domain" description="O-methyltransferase dimerisation" evidence="5">
    <location>
        <begin position="15"/>
        <end position="83"/>
    </location>
</feature>
<evidence type="ECO:0000256" key="3">
    <source>
        <dbReference type="ARBA" id="ARBA00022691"/>
    </source>
</evidence>
<dbReference type="InterPro" id="IPR036390">
    <property type="entry name" value="WH_DNA-bd_sf"/>
</dbReference>
<name>X0VNE9_9ZZZZ</name>
<dbReference type="InterPro" id="IPR029063">
    <property type="entry name" value="SAM-dependent_MTases_sf"/>
</dbReference>
<dbReference type="AlphaFoldDB" id="X0VNE9"/>
<dbReference type="Pfam" id="PF08100">
    <property type="entry name" value="Dimerisation"/>
    <property type="match status" value="1"/>
</dbReference>
<dbReference type="InterPro" id="IPR016461">
    <property type="entry name" value="COMT-like"/>
</dbReference>
<evidence type="ECO:0000256" key="1">
    <source>
        <dbReference type="ARBA" id="ARBA00022603"/>
    </source>
</evidence>
<evidence type="ECO:0000256" key="2">
    <source>
        <dbReference type="ARBA" id="ARBA00022679"/>
    </source>
</evidence>
<gene>
    <name evidence="6" type="ORF">S01H1_41855</name>
</gene>
<evidence type="ECO:0000259" key="5">
    <source>
        <dbReference type="Pfam" id="PF08100"/>
    </source>
</evidence>
<dbReference type="InterPro" id="IPR012967">
    <property type="entry name" value="COMT_dimerisation"/>
</dbReference>
<protein>
    <recommendedName>
        <fullName evidence="7">O-methyltransferase domain-containing protein</fullName>
    </recommendedName>
</protein>
<dbReference type="GO" id="GO:0032259">
    <property type="term" value="P:methylation"/>
    <property type="evidence" value="ECO:0007669"/>
    <property type="project" value="UniProtKB-KW"/>
</dbReference>
<dbReference type="SUPFAM" id="SSF46785">
    <property type="entry name" value="Winged helix' DNA-binding domain"/>
    <property type="match status" value="1"/>
</dbReference>
<evidence type="ECO:0008006" key="7">
    <source>
        <dbReference type="Google" id="ProtNLM"/>
    </source>
</evidence>
<keyword evidence="1" id="KW-0489">Methyltransferase</keyword>
<proteinExistence type="predicted"/>
<organism evidence="6">
    <name type="scientific">marine sediment metagenome</name>
    <dbReference type="NCBI Taxonomy" id="412755"/>
    <lineage>
        <taxon>unclassified sequences</taxon>
        <taxon>metagenomes</taxon>
        <taxon>ecological metagenomes</taxon>
    </lineage>
</organism>
<dbReference type="InterPro" id="IPR036388">
    <property type="entry name" value="WH-like_DNA-bd_sf"/>
</dbReference>
<dbReference type="EMBL" id="BARS01026570">
    <property type="protein sequence ID" value="GAG02071.1"/>
    <property type="molecule type" value="Genomic_DNA"/>
</dbReference>
<accession>X0VNE9</accession>
<dbReference type="SUPFAM" id="SSF53335">
    <property type="entry name" value="S-adenosyl-L-methionine-dependent methyltransferases"/>
    <property type="match status" value="1"/>
</dbReference>
<dbReference type="GO" id="GO:0046983">
    <property type="term" value="F:protein dimerization activity"/>
    <property type="evidence" value="ECO:0007669"/>
    <property type="project" value="InterPro"/>
</dbReference>
<feature type="non-terminal residue" evidence="6">
    <location>
        <position position="235"/>
    </location>
</feature>
<reference evidence="6" key="1">
    <citation type="journal article" date="2014" name="Front. Microbiol.">
        <title>High frequency of phylogenetically diverse reductive dehalogenase-homologous genes in deep subseafloor sedimentary metagenomes.</title>
        <authorList>
            <person name="Kawai M."/>
            <person name="Futagami T."/>
            <person name="Toyoda A."/>
            <person name="Takaki Y."/>
            <person name="Nishi S."/>
            <person name="Hori S."/>
            <person name="Arai W."/>
            <person name="Tsubouchi T."/>
            <person name="Morono Y."/>
            <person name="Uchiyama I."/>
            <person name="Ito T."/>
            <person name="Fujiyama A."/>
            <person name="Inagaki F."/>
            <person name="Takami H."/>
        </authorList>
    </citation>
    <scope>NUCLEOTIDE SEQUENCE</scope>
    <source>
        <strain evidence="6">Expedition CK06-06</strain>
    </source>
</reference>
<dbReference type="GO" id="GO:0008171">
    <property type="term" value="F:O-methyltransferase activity"/>
    <property type="evidence" value="ECO:0007669"/>
    <property type="project" value="InterPro"/>
</dbReference>
<dbReference type="PANTHER" id="PTHR43712">
    <property type="entry name" value="PUTATIVE (AFU_ORTHOLOGUE AFUA_4G14580)-RELATED"/>
    <property type="match status" value="1"/>
</dbReference>
<keyword evidence="3" id="KW-0949">S-adenosyl-L-methionine</keyword>
<evidence type="ECO:0000259" key="4">
    <source>
        <dbReference type="Pfam" id="PF00891"/>
    </source>
</evidence>
<keyword evidence="2" id="KW-0808">Transferase</keyword>
<sequence>MPRNPILDLAIAPALANTLFTASRLGVFDLLAGGGMSAPQLAERARAKSPVFAVLLDACVAMGLLRVKEGIYTNSHLSNVHLVKGRPHYVGDYLHVQAIESAGWQRLHEVIIQGGTPAQYGVDTSVETDRFTMAMNNLAMLGEAEALASAVDLSGRKTMADVGCGSGMYSVVLCRHNRDLHSTLLDRDEVLATAQRIVEESKLQGRISTRRVDITKDPYGENLDVVLLSDVLYQD</sequence>
<feature type="domain" description="O-methyltransferase C-terminal" evidence="4">
    <location>
        <begin position="120"/>
        <end position="233"/>
    </location>
</feature>
<dbReference type="PROSITE" id="PS51683">
    <property type="entry name" value="SAM_OMT_II"/>
    <property type="match status" value="1"/>
</dbReference>
<dbReference type="Gene3D" id="1.10.10.10">
    <property type="entry name" value="Winged helix-like DNA-binding domain superfamily/Winged helix DNA-binding domain"/>
    <property type="match status" value="1"/>
</dbReference>
<dbReference type="PANTHER" id="PTHR43712:SF2">
    <property type="entry name" value="O-METHYLTRANSFERASE CICE"/>
    <property type="match status" value="1"/>
</dbReference>